<evidence type="ECO:0000313" key="1">
    <source>
        <dbReference type="EMBL" id="MBZ9613151.1"/>
    </source>
</evidence>
<accession>A0ABS7XC81</accession>
<comment type="caution">
    <text evidence="1">The sequence shown here is derived from an EMBL/GenBank/DDBJ whole genome shotgun (WGS) entry which is preliminary data.</text>
</comment>
<organism evidence="1 2">
    <name type="scientific">Rheinheimera maricola</name>
    <dbReference type="NCBI Taxonomy" id="2793282"/>
    <lineage>
        <taxon>Bacteria</taxon>
        <taxon>Pseudomonadati</taxon>
        <taxon>Pseudomonadota</taxon>
        <taxon>Gammaproteobacteria</taxon>
        <taxon>Chromatiales</taxon>
        <taxon>Chromatiaceae</taxon>
        <taxon>Rheinheimera</taxon>
    </lineage>
</organism>
<sequence length="97" mass="10840">MNFSRNEILDFVVNSIFLDRLELADDGYSAEDFSEETLILSEQGLGLDSVDVLDLLVGIEKKYQFKPIEIDSTFIDEVCASIGSVIDMVQSRMKIAA</sequence>
<reference evidence="1 2" key="1">
    <citation type="submission" date="2020-12" db="EMBL/GenBank/DDBJ databases">
        <authorList>
            <person name="Ruan W."/>
            <person name="Khan S.A."/>
            <person name="Jeon C.O."/>
        </authorList>
    </citation>
    <scope>NUCLEOTIDE SEQUENCE [LARGE SCALE GENOMIC DNA]</scope>
    <source>
        <strain evidence="1 2">MA-13</strain>
    </source>
</reference>
<evidence type="ECO:0000313" key="2">
    <source>
        <dbReference type="Proteomes" id="UP000663814"/>
    </source>
</evidence>
<reference evidence="1 2" key="2">
    <citation type="submission" date="2021-08" db="EMBL/GenBank/DDBJ databases">
        <title>Rheinheimera aquimaris sp. nov., isolated from seawater of the East Sea in Korea.</title>
        <authorList>
            <person name="Kim K.H."/>
            <person name="Wenting R."/>
            <person name="Kim K.R."/>
            <person name="Jeon C.O."/>
        </authorList>
    </citation>
    <scope>NUCLEOTIDE SEQUENCE [LARGE SCALE GENOMIC DNA]</scope>
    <source>
        <strain evidence="1 2">MA-13</strain>
    </source>
</reference>
<proteinExistence type="predicted"/>
<dbReference type="Proteomes" id="UP000663814">
    <property type="component" value="Unassembled WGS sequence"/>
</dbReference>
<dbReference type="RefSeq" id="WP_037053276.1">
    <property type="nucleotide sequence ID" value="NZ_JAERPS020000006.1"/>
</dbReference>
<dbReference type="InterPro" id="IPR036736">
    <property type="entry name" value="ACP-like_sf"/>
</dbReference>
<protein>
    <submittedName>
        <fullName evidence="1">Phosphopantetheine-binding protein</fullName>
    </submittedName>
</protein>
<gene>
    <name evidence="1" type="ORF">I4W93_016295</name>
</gene>
<dbReference type="SUPFAM" id="SSF47336">
    <property type="entry name" value="ACP-like"/>
    <property type="match status" value="1"/>
</dbReference>
<dbReference type="Gene3D" id="1.10.1200.10">
    <property type="entry name" value="ACP-like"/>
    <property type="match status" value="1"/>
</dbReference>
<name>A0ABS7XC81_9GAMM</name>
<dbReference type="EMBL" id="JAERPS020000006">
    <property type="protein sequence ID" value="MBZ9613151.1"/>
    <property type="molecule type" value="Genomic_DNA"/>
</dbReference>
<keyword evidence="2" id="KW-1185">Reference proteome</keyword>